<accession>A0AAD7I983</accession>
<reference evidence="1" key="1">
    <citation type="submission" date="2023-03" db="EMBL/GenBank/DDBJ databases">
        <title>Massive genome expansion in bonnet fungi (Mycena s.s.) driven by repeated elements and novel gene families across ecological guilds.</title>
        <authorList>
            <consortium name="Lawrence Berkeley National Laboratory"/>
            <person name="Harder C.B."/>
            <person name="Miyauchi S."/>
            <person name="Viragh M."/>
            <person name="Kuo A."/>
            <person name="Thoen E."/>
            <person name="Andreopoulos B."/>
            <person name="Lu D."/>
            <person name="Skrede I."/>
            <person name="Drula E."/>
            <person name="Henrissat B."/>
            <person name="Morin E."/>
            <person name="Kohler A."/>
            <person name="Barry K."/>
            <person name="LaButti K."/>
            <person name="Morin E."/>
            <person name="Salamov A."/>
            <person name="Lipzen A."/>
            <person name="Mereny Z."/>
            <person name="Hegedus B."/>
            <person name="Baldrian P."/>
            <person name="Stursova M."/>
            <person name="Weitz H."/>
            <person name="Taylor A."/>
            <person name="Grigoriev I.V."/>
            <person name="Nagy L.G."/>
            <person name="Martin F."/>
            <person name="Kauserud H."/>
        </authorList>
    </citation>
    <scope>NUCLEOTIDE SEQUENCE</scope>
    <source>
        <strain evidence="1">CBHHK188m</strain>
    </source>
</reference>
<comment type="caution">
    <text evidence="1">The sequence shown here is derived from an EMBL/GenBank/DDBJ whole genome shotgun (WGS) entry which is preliminary data.</text>
</comment>
<protein>
    <submittedName>
        <fullName evidence="1">Uncharacterized protein</fullName>
    </submittedName>
</protein>
<sequence>MPKPTKIQEYSDVLFIAENLLAASIALEEDADNLDGFEGDEAEILCNVISEILDLESLNWLKIAEFMRKIGYESSSQRHTPIWQVNLLAPPYYPEISDTLFQIGLQPLRLQRVNRVPTLLSSATREQDLEHWECHGKWRRDNRSYSGINCSCSAKIVIDSNLLLEQDLQLRSDWLWYRSIIGIVDSGSKHYDVDKY</sequence>
<gene>
    <name evidence="1" type="ORF">DFH07DRAFT_779189</name>
</gene>
<dbReference type="EMBL" id="JARJLG010000140">
    <property type="protein sequence ID" value="KAJ7737895.1"/>
    <property type="molecule type" value="Genomic_DNA"/>
</dbReference>
<organism evidence="1 2">
    <name type="scientific">Mycena maculata</name>
    <dbReference type="NCBI Taxonomy" id="230809"/>
    <lineage>
        <taxon>Eukaryota</taxon>
        <taxon>Fungi</taxon>
        <taxon>Dikarya</taxon>
        <taxon>Basidiomycota</taxon>
        <taxon>Agaricomycotina</taxon>
        <taxon>Agaricomycetes</taxon>
        <taxon>Agaricomycetidae</taxon>
        <taxon>Agaricales</taxon>
        <taxon>Marasmiineae</taxon>
        <taxon>Mycenaceae</taxon>
        <taxon>Mycena</taxon>
    </lineage>
</organism>
<dbReference type="Proteomes" id="UP001215280">
    <property type="component" value="Unassembled WGS sequence"/>
</dbReference>
<evidence type="ECO:0000313" key="2">
    <source>
        <dbReference type="Proteomes" id="UP001215280"/>
    </source>
</evidence>
<proteinExistence type="predicted"/>
<dbReference type="AlphaFoldDB" id="A0AAD7I983"/>
<name>A0AAD7I983_9AGAR</name>
<keyword evidence="2" id="KW-1185">Reference proteome</keyword>
<evidence type="ECO:0000313" key="1">
    <source>
        <dbReference type="EMBL" id="KAJ7737895.1"/>
    </source>
</evidence>